<organism evidence="1 2">
    <name type="scientific">Eretmocerus hayati</name>
    <dbReference type="NCBI Taxonomy" id="131215"/>
    <lineage>
        <taxon>Eukaryota</taxon>
        <taxon>Metazoa</taxon>
        <taxon>Ecdysozoa</taxon>
        <taxon>Arthropoda</taxon>
        <taxon>Hexapoda</taxon>
        <taxon>Insecta</taxon>
        <taxon>Pterygota</taxon>
        <taxon>Neoptera</taxon>
        <taxon>Endopterygota</taxon>
        <taxon>Hymenoptera</taxon>
        <taxon>Apocrita</taxon>
        <taxon>Proctotrupomorpha</taxon>
        <taxon>Chalcidoidea</taxon>
        <taxon>Aphelinidae</taxon>
        <taxon>Aphelininae</taxon>
        <taxon>Eretmocerus</taxon>
    </lineage>
</organism>
<evidence type="ECO:0000313" key="2">
    <source>
        <dbReference type="Proteomes" id="UP001239111"/>
    </source>
</evidence>
<comment type="caution">
    <text evidence="1">The sequence shown here is derived from an EMBL/GenBank/DDBJ whole genome shotgun (WGS) entry which is preliminary data.</text>
</comment>
<name>A0ACC2P6R2_9HYME</name>
<reference evidence="1" key="1">
    <citation type="submission" date="2023-04" db="EMBL/GenBank/DDBJ databases">
        <title>A chromosome-level genome assembly of the parasitoid wasp Eretmocerus hayati.</title>
        <authorList>
            <person name="Zhong Y."/>
            <person name="Liu S."/>
            <person name="Liu Y."/>
        </authorList>
    </citation>
    <scope>NUCLEOTIDE SEQUENCE</scope>
    <source>
        <strain evidence="1">ZJU_SS_LIU_2023</strain>
    </source>
</reference>
<accession>A0ACC2P6R2</accession>
<sequence>MHMYPGPPNPSVAQPHDLQKNLPQGCNNGRSGLQPAHTHMSTSPSHEHNPLTPSSVPQTPCDPKDLSNNYVYRILMRSHKGEIELAKQKYLEDKMKERQAMYNSRTQGTANDTVNESDVRDDGSHVDDDEGDDDFNNDSEESGEEDDSDSELDEYEVVFIDKLNRTRICDLVMDYEVDHHSFLPTIDRYNFLGDSLVGVFIHEDKAAWIGVSEDEVVKGRFPDRVKKLRPESIEWGFWKSPHARTAKSKGTVVISLECLKYFLDETDRDAEFLKKWEEFRQQRIEFFESASIAAIASDIPAIVAEGGHELLLSDFNSSHATHENFKERWPKLPRVLVKVSKIRKWR</sequence>
<dbReference type="Proteomes" id="UP001239111">
    <property type="component" value="Chromosome 2"/>
</dbReference>
<gene>
    <name evidence="1" type="ORF">QAD02_013262</name>
</gene>
<dbReference type="EMBL" id="CM056742">
    <property type="protein sequence ID" value="KAJ8677475.1"/>
    <property type="molecule type" value="Genomic_DNA"/>
</dbReference>
<protein>
    <submittedName>
        <fullName evidence="1">Uncharacterized protein</fullName>
    </submittedName>
</protein>
<evidence type="ECO:0000313" key="1">
    <source>
        <dbReference type="EMBL" id="KAJ8677475.1"/>
    </source>
</evidence>
<proteinExistence type="predicted"/>
<keyword evidence="2" id="KW-1185">Reference proteome</keyword>